<dbReference type="Pfam" id="PF00583">
    <property type="entry name" value="Acetyltransf_1"/>
    <property type="match status" value="1"/>
</dbReference>
<name>A0A6G7YNC0_9SPHN</name>
<evidence type="ECO:0000256" key="2">
    <source>
        <dbReference type="ARBA" id="ARBA00022490"/>
    </source>
</evidence>
<dbReference type="InterPro" id="IPR016181">
    <property type="entry name" value="Acyl_CoA_acyltransferase"/>
</dbReference>
<reference evidence="6 7" key="1">
    <citation type="submission" date="2020-03" db="EMBL/GenBank/DDBJ databases">
        <title>Sphingomonas sp. nov., isolated from fish.</title>
        <authorList>
            <person name="Hyun D.-W."/>
            <person name="Bae J.-W."/>
        </authorList>
    </citation>
    <scope>NUCLEOTIDE SEQUENCE [LARGE SCALE GENOMIC DNA]</scope>
    <source>
        <strain evidence="6 7">HDW15B</strain>
    </source>
</reference>
<dbReference type="GO" id="GO:0008080">
    <property type="term" value="F:N-acetyltransferase activity"/>
    <property type="evidence" value="ECO:0007669"/>
    <property type="project" value="InterPro"/>
</dbReference>
<dbReference type="InterPro" id="IPR006464">
    <property type="entry name" value="AcTrfase_RimI/Ard1"/>
</dbReference>
<proteinExistence type="inferred from homology"/>
<dbReference type="PANTHER" id="PTHR43420">
    <property type="entry name" value="ACETYLTRANSFERASE"/>
    <property type="match status" value="1"/>
</dbReference>
<dbReference type="CDD" id="cd04301">
    <property type="entry name" value="NAT_SF"/>
    <property type="match status" value="1"/>
</dbReference>
<evidence type="ECO:0000259" key="5">
    <source>
        <dbReference type="PROSITE" id="PS51186"/>
    </source>
</evidence>
<dbReference type="InterPro" id="IPR050680">
    <property type="entry name" value="YpeA/RimI_acetyltransf"/>
</dbReference>
<dbReference type="NCBIfam" id="TIGR01575">
    <property type="entry name" value="rimI"/>
    <property type="match status" value="1"/>
</dbReference>
<keyword evidence="6" id="KW-0687">Ribonucleoprotein</keyword>
<dbReference type="InterPro" id="IPR000182">
    <property type="entry name" value="GNAT_dom"/>
</dbReference>
<evidence type="ECO:0000256" key="1">
    <source>
        <dbReference type="ARBA" id="ARBA00005395"/>
    </source>
</evidence>
<dbReference type="Proteomes" id="UP000503222">
    <property type="component" value="Chromosome"/>
</dbReference>
<keyword evidence="4" id="KW-0012">Acyltransferase</keyword>
<comment type="similarity">
    <text evidence="1">Belongs to the acetyltransferase family. RimI subfamily.</text>
</comment>
<evidence type="ECO:0000256" key="3">
    <source>
        <dbReference type="ARBA" id="ARBA00022679"/>
    </source>
</evidence>
<dbReference type="RefSeq" id="WP_166410620.1">
    <property type="nucleotide sequence ID" value="NZ_CP049869.1"/>
</dbReference>
<dbReference type="KEGG" id="spii:G7077_04220"/>
<dbReference type="GO" id="GO:0005840">
    <property type="term" value="C:ribosome"/>
    <property type="evidence" value="ECO:0007669"/>
    <property type="project" value="UniProtKB-KW"/>
</dbReference>
<keyword evidence="6" id="KW-0689">Ribosomal protein</keyword>
<organism evidence="6 7">
    <name type="scientific">Sphingomonas piscis</name>
    <dbReference type="NCBI Taxonomy" id="2714943"/>
    <lineage>
        <taxon>Bacteria</taxon>
        <taxon>Pseudomonadati</taxon>
        <taxon>Pseudomonadota</taxon>
        <taxon>Alphaproteobacteria</taxon>
        <taxon>Sphingomonadales</taxon>
        <taxon>Sphingomonadaceae</taxon>
        <taxon>Sphingomonas</taxon>
    </lineage>
</organism>
<keyword evidence="3 6" id="KW-0808">Transferase</keyword>
<dbReference type="PROSITE" id="PS51186">
    <property type="entry name" value="GNAT"/>
    <property type="match status" value="1"/>
</dbReference>
<keyword evidence="7" id="KW-1185">Reference proteome</keyword>
<keyword evidence="2" id="KW-0963">Cytoplasm</keyword>
<feature type="domain" description="N-acetyltransferase" evidence="5">
    <location>
        <begin position="6"/>
        <end position="160"/>
    </location>
</feature>
<evidence type="ECO:0000256" key="4">
    <source>
        <dbReference type="ARBA" id="ARBA00023315"/>
    </source>
</evidence>
<dbReference type="SUPFAM" id="SSF55729">
    <property type="entry name" value="Acyl-CoA N-acyltransferases (Nat)"/>
    <property type="match status" value="1"/>
</dbReference>
<dbReference type="AlphaFoldDB" id="A0A6G7YNC0"/>
<gene>
    <name evidence="6" type="primary">rimI</name>
    <name evidence="6" type="ORF">G7077_04220</name>
</gene>
<protein>
    <submittedName>
        <fullName evidence="6">Ribosomal protein S18-alanine N-acetyltransferase</fullName>
    </submittedName>
</protein>
<sequence>MIDQAQELRDLQVDEGSVQDLDEVMAVMNAAFDMAFGEAWTRAQCAGILPMSGVSLRIARTGPTAVGFSLFRIVADEAELLLLAVDPAHGRKGIGRSLLEDFVASSKARGASKVHLEVRANNQAIQLYNSADFVPVGRRANYYTGADGSRFDALTLARPI</sequence>
<evidence type="ECO:0000313" key="7">
    <source>
        <dbReference type="Proteomes" id="UP000503222"/>
    </source>
</evidence>
<dbReference type="Gene3D" id="3.40.630.30">
    <property type="match status" value="1"/>
</dbReference>
<evidence type="ECO:0000313" key="6">
    <source>
        <dbReference type="EMBL" id="QIK78227.1"/>
    </source>
</evidence>
<accession>A0A6G7YNC0</accession>
<dbReference type="EMBL" id="CP049869">
    <property type="protein sequence ID" value="QIK78227.1"/>
    <property type="molecule type" value="Genomic_DNA"/>
</dbReference>